<gene>
    <name evidence="1" type="ORF">C4D60_Mb08t09650</name>
</gene>
<comment type="caution">
    <text evidence="1">The sequence shown here is derived from an EMBL/GenBank/DDBJ whole genome shotgun (WGS) entry which is preliminary data.</text>
</comment>
<name>A0A4S8K2K0_MUSBA</name>
<evidence type="ECO:0000313" key="2">
    <source>
        <dbReference type="Proteomes" id="UP000317650"/>
    </source>
</evidence>
<evidence type="ECO:0000313" key="1">
    <source>
        <dbReference type="EMBL" id="THU68991.1"/>
    </source>
</evidence>
<protein>
    <submittedName>
        <fullName evidence="1">Uncharacterized protein</fullName>
    </submittedName>
</protein>
<sequence>MVLNSIGALEHDHVDAGELLEERNEDGYGELRPILAFQYVAPWILDRLRLLVGCHEVLVLRIDVISATDLLQHDLSLLIMPTIDERVGGCQEGAMSLATGTAASTKLTHQPHPSLILAVA</sequence>
<dbReference type="AlphaFoldDB" id="A0A4S8K2K0"/>
<proteinExistence type="predicted"/>
<keyword evidence="2" id="KW-1185">Reference proteome</keyword>
<accession>A0A4S8K2K0</accession>
<organism evidence="1 2">
    <name type="scientific">Musa balbisiana</name>
    <name type="common">Banana</name>
    <dbReference type="NCBI Taxonomy" id="52838"/>
    <lineage>
        <taxon>Eukaryota</taxon>
        <taxon>Viridiplantae</taxon>
        <taxon>Streptophyta</taxon>
        <taxon>Embryophyta</taxon>
        <taxon>Tracheophyta</taxon>
        <taxon>Spermatophyta</taxon>
        <taxon>Magnoliopsida</taxon>
        <taxon>Liliopsida</taxon>
        <taxon>Zingiberales</taxon>
        <taxon>Musaceae</taxon>
        <taxon>Musa</taxon>
    </lineage>
</organism>
<reference evidence="1 2" key="1">
    <citation type="journal article" date="2019" name="Nat. Plants">
        <title>Genome sequencing of Musa balbisiana reveals subgenome evolution and function divergence in polyploid bananas.</title>
        <authorList>
            <person name="Yao X."/>
        </authorList>
    </citation>
    <scope>NUCLEOTIDE SEQUENCE [LARGE SCALE GENOMIC DNA]</scope>
    <source>
        <strain evidence="2">cv. DH-PKW</strain>
        <tissue evidence="1">Leaves</tissue>
    </source>
</reference>
<dbReference type="EMBL" id="PYDT01000002">
    <property type="protein sequence ID" value="THU68991.1"/>
    <property type="molecule type" value="Genomic_DNA"/>
</dbReference>
<dbReference type="Proteomes" id="UP000317650">
    <property type="component" value="Chromosome 8"/>
</dbReference>